<accession>A0A6J5RZ45</accession>
<proteinExistence type="predicted"/>
<protein>
    <submittedName>
        <fullName evidence="2">Uncharacterized protein</fullName>
    </submittedName>
</protein>
<reference evidence="2" key="1">
    <citation type="submission" date="2020-05" db="EMBL/GenBank/DDBJ databases">
        <authorList>
            <person name="Chiriac C."/>
            <person name="Salcher M."/>
            <person name="Ghai R."/>
            <person name="Kavagutti S V."/>
        </authorList>
    </citation>
    <scope>NUCLEOTIDE SEQUENCE</scope>
</reference>
<evidence type="ECO:0000256" key="1">
    <source>
        <dbReference type="SAM" id="Coils"/>
    </source>
</evidence>
<feature type="coiled-coil region" evidence="1">
    <location>
        <begin position="6"/>
        <end position="57"/>
    </location>
</feature>
<keyword evidence="1" id="KW-0175">Coiled coil</keyword>
<gene>
    <name evidence="2" type="ORF">UFOVP1351_2</name>
</gene>
<sequence>MPSLLRIELQDKLRTLEWDVMRLQQRVDVLESWIRMCERYEKDCEEDRRDAHALRNELCYMHLKREILRERLKSLR</sequence>
<dbReference type="EMBL" id="LR797306">
    <property type="protein sequence ID" value="CAB4199656.1"/>
    <property type="molecule type" value="Genomic_DNA"/>
</dbReference>
<name>A0A6J5RZ45_9CAUD</name>
<evidence type="ECO:0000313" key="2">
    <source>
        <dbReference type="EMBL" id="CAB4199656.1"/>
    </source>
</evidence>
<organism evidence="2">
    <name type="scientific">uncultured Caudovirales phage</name>
    <dbReference type="NCBI Taxonomy" id="2100421"/>
    <lineage>
        <taxon>Viruses</taxon>
        <taxon>Duplodnaviria</taxon>
        <taxon>Heunggongvirae</taxon>
        <taxon>Uroviricota</taxon>
        <taxon>Caudoviricetes</taxon>
        <taxon>Peduoviridae</taxon>
        <taxon>Maltschvirus</taxon>
        <taxon>Maltschvirus maltsch</taxon>
    </lineage>
</organism>